<reference evidence="8 9" key="1">
    <citation type="submission" date="2020-10" db="EMBL/GenBank/DDBJ databases">
        <title>The genome sequence of Chitinilyticum litopenaei 4Y14.</title>
        <authorList>
            <person name="Liu Y."/>
        </authorList>
    </citation>
    <scope>NUCLEOTIDE SEQUENCE [LARGE SCALE GENOMIC DNA]</scope>
    <source>
        <strain evidence="8 9">4Y14</strain>
    </source>
</reference>
<keyword evidence="5 7" id="KW-1133">Transmembrane helix</keyword>
<keyword evidence="3" id="KW-1003">Cell membrane</keyword>
<sequence>MFFLNHYPRLARAGFAGYLLPLADLLARLYLARVFFLSGLTKIADWEITLALFSDEYRVPLLSPYWAALLGTAGELVLPVLLLLGVLTRWSTLGLLALNSVAVLAYYHALQDSPAALQDHLEWALLLLLVLALPHSRARLDGWLLRLSVKRAQA</sequence>
<comment type="subcellular location">
    <subcellularLocation>
        <location evidence="1">Cell membrane</location>
        <topology evidence="1">Multi-pass membrane protein</topology>
    </subcellularLocation>
</comment>
<protein>
    <submittedName>
        <fullName evidence="8">DoxX family protein</fullName>
    </submittedName>
</protein>
<dbReference type="GO" id="GO:0005886">
    <property type="term" value="C:plasma membrane"/>
    <property type="evidence" value="ECO:0007669"/>
    <property type="project" value="UniProtKB-SubCell"/>
</dbReference>
<feature type="transmembrane region" description="Helical" evidence="7">
    <location>
        <begin position="12"/>
        <end position="31"/>
    </location>
</feature>
<dbReference type="Pfam" id="PF07681">
    <property type="entry name" value="DoxX"/>
    <property type="match status" value="1"/>
</dbReference>
<dbReference type="InterPro" id="IPR032808">
    <property type="entry name" value="DoxX"/>
</dbReference>
<dbReference type="EMBL" id="JADFUA010000004">
    <property type="protein sequence ID" value="MBE9609535.1"/>
    <property type="molecule type" value="Genomic_DNA"/>
</dbReference>
<proteinExistence type="inferred from homology"/>
<feature type="transmembrane region" description="Helical" evidence="7">
    <location>
        <begin position="65"/>
        <end position="86"/>
    </location>
</feature>
<dbReference type="PANTHER" id="PTHR33452">
    <property type="entry name" value="OXIDOREDUCTASE CATD-RELATED"/>
    <property type="match status" value="1"/>
</dbReference>
<organism evidence="8 9">
    <name type="scientific">Chitinilyticum piscinae</name>
    <dbReference type="NCBI Taxonomy" id="2866724"/>
    <lineage>
        <taxon>Bacteria</taxon>
        <taxon>Pseudomonadati</taxon>
        <taxon>Pseudomonadota</taxon>
        <taxon>Betaproteobacteria</taxon>
        <taxon>Neisseriales</taxon>
        <taxon>Chitinibacteraceae</taxon>
        <taxon>Chitinilyticum</taxon>
    </lineage>
</organism>
<evidence type="ECO:0000313" key="8">
    <source>
        <dbReference type="EMBL" id="MBE9609535.1"/>
    </source>
</evidence>
<evidence type="ECO:0000256" key="5">
    <source>
        <dbReference type="ARBA" id="ARBA00022989"/>
    </source>
</evidence>
<evidence type="ECO:0000256" key="2">
    <source>
        <dbReference type="ARBA" id="ARBA00006679"/>
    </source>
</evidence>
<dbReference type="AlphaFoldDB" id="A0A8J7FHU8"/>
<dbReference type="PANTHER" id="PTHR33452:SF7">
    <property type="entry name" value="DOXX FAMILY PROTEIN"/>
    <property type="match status" value="1"/>
</dbReference>
<comment type="similarity">
    <text evidence="2">Belongs to the DoxX family.</text>
</comment>
<keyword evidence="6 7" id="KW-0472">Membrane</keyword>
<evidence type="ECO:0000256" key="1">
    <source>
        <dbReference type="ARBA" id="ARBA00004651"/>
    </source>
</evidence>
<evidence type="ECO:0000256" key="4">
    <source>
        <dbReference type="ARBA" id="ARBA00022692"/>
    </source>
</evidence>
<name>A0A8J7FHU8_9NEIS</name>
<comment type="caution">
    <text evidence="8">The sequence shown here is derived from an EMBL/GenBank/DDBJ whole genome shotgun (WGS) entry which is preliminary data.</text>
</comment>
<evidence type="ECO:0000313" key="9">
    <source>
        <dbReference type="Proteomes" id="UP000604481"/>
    </source>
</evidence>
<accession>A0A8J7FHU8</accession>
<dbReference type="InterPro" id="IPR051907">
    <property type="entry name" value="DoxX-like_oxidoreductase"/>
</dbReference>
<keyword evidence="9" id="KW-1185">Reference proteome</keyword>
<dbReference type="RefSeq" id="WP_194116057.1">
    <property type="nucleotide sequence ID" value="NZ_JADFUA010000004.1"/>
</dbReference>
<gene>
    <name evidence="8" type="ORF">INR99_09235</name>
</gene>
<keyword evidence="4 7" id="KW-0812">Transmembrane</keyword>
<evidence type="ECO:0000256" key="7">
    <source>
        <dbReference type="SAM" id="Phobius"/>
    </source>
</evidence>
<evidence type="ECO:0000256" key="6">
    <source>
        <dbReference type="ARBA" id="ARBA00023136"/>
    </source>
</evidence>
<dbReference type="Proteomes" id="UP000604481">
    <property type="component" value="Unassembled WGS sequence"/>
</dbReference>
<evidence type="ECO:0000256" key="3">
    <source>
        <dbReference type="ARBA" id="ARBA00022475"/>
    </source>
</evidence>